<organism evidence="6 7">
    <name type="scientific">Psophocarpus tetragonolobus</name>
    <name type="common">Winged bean</name>
    <name type="synonym">Dolichos tetragonolobus</name>
    <dbReference type="NCBI Taxonomy" id="3891"/>
    <lineage>
        <taxon>Eukaryota</taxon>
        <taxon>Viridiplantae</taxon>
        <taxon>Streptophyta</taxon>
        <taxon>Embryophyta</taxon>
        <taxon>Tracheophyta</taxon>
        <taxon>Spermatophyta</taxon>
        <taxon>Magnoliopsida</taxon>
        <taxon>eudicotyledons</taxon>
        <taxon>Gunneridae</taxon>
        <taxon>Pentapetalae</taxon>
        <taxon>rosids</taxon>
        <taxon>fabids</taxon>
        <taxon>Fabales</taxon>
        <taxon>Fabaceae</taxon>
        <taxon>Papilionoideae</taxon>
        <taxon>50 kb inversion clade</taxon>
        <taxon>NPAAA clade</taxon>
        <taxon>indigoferoid/millettioid clade</taxon>
        <taxon>Phaseoleae</taxon>
        <taxon>Psophocarpus</taxon>
    </lineage>
</organism>
<evidence type="ECO:0000256" key="1">
    <source>
        <dbReference type="ARBA" id="ARBA00022729"/>
    </source>
</evidence>
<name>A0AAN9SGY1_PSOTE</name>
<keyword evidence="1 4" id="KW-0732">Signal</keyword>
<dbReference type="Gene3D" id="1.20.140.40">
    <property type="entry name" value="Invertase/pectin methylesterase inhibitor family protein"/>
    <property type="match status" value="1"/>
</dbReference>
<dbReference type="PANTHER" id="PTHR36710:SF4">
    <property type="entry name" value="PLANT INVERTASE_PECTIN METHYLESTERASE INHIBITOR SUPERFAMILY PROTEIN"/>
    <property type="match status" value="1"/>
</dbReference>
<dbReference type="EMBL" id="JAYMYS010000004">
    <property type="protein sequence ID" value="KAK7395917.1"/>
    <property type="molecule type" value="Genomic_DNA"/>
</dbReference>
<feature type="chain" id="PRO_5042867243" description="Pectinesterase inhibitor domain-containing protein" evidence="4">
    <location>
        <begin position="21"/>
        <end position="171"/>
    </location>
</feature>
<dbReference type="InterPro" id="IPR052421">
    <property type="entry name" value="PCW_Enzyme_Inhibitor"/>
</dbReference>
<keyword evidence="2" id="KW-1015">Disulfide bond</keyword>
<comment type="caution">
    <text evidence="6">The sequence shown here is derived from an EMBL/GenBank/DDBJ whole genome shotgun (WGS) entry which is preliminary data.</text>
</comment>
<evidence type="ECO:0000256" key="3">
    <source>
        <dbReference type="ARBA" id="ARBA00038471"/>
    </source>
</evidence>
<reference evidence="6 7" key="1">
    <citation type="submission" date="2024-01" db="EMBL/GenBank/DDBJ databases">
        <title>The genomes of 5 underutilized Papilionoideae crops provide insights into root nodulation and disease resistanc.</title>
        <authorList>
            <person name="Jiang F."/>
        </authorList>
    </citation>
    <scope>NUCLEOTIDE SEQUENCE [LARGE SCALE GENOMIC DNA]</scope>
    <source>
        <strain evidence="6">DUOXIRENSHENG_FW03</strain>
        <tissue evidence="6">Leaves</tissue>
    </source>
</reference>
<dbReference type="NCBIfam" id="TIGR01614">
    <property type="entry name" value="PME_inhib"/>
    <property type="match status" value="1"/>
</dbReference>
<proteinExistence type="inferred from homology"/>
<dbReference type="InterPro" id="IPR035513">
    <property type="entry name" value="Invertase/methylesterase_inhib"/>
</dbReference>
<evidence type="ECO:0000313" key="7">
    <source>
        <dbReference type="Proteomes" id="UP001386955"/>
    </source>
</evidence>
<keyword evidence="7" id="KW-1185">Reference proteome</keyword>
<accession>A0AAN9SGY1</accession>
<dbReference type="Proteomes" id="UP001386955">
    <property type="component" value="Unassembled WGS sequence"/>
</dbReference>
<dbReference type="SMART" id="SM00856">
    <property type="entry name" value="PMEI"/>
    <property type="match status" value="1"/>
</dbReference>
<dbReference type="AlphaFoldDB" id="A0AAN9SGY1"/>
<comment type="similarity">
    <text evidence="3">Belongs to the PMEI family.</text>
</comment>
<dbReference type="GO" id="GO:0046910">
    <property type="term" value="F:pectinesterase inhibitor activity"/>
    <property type="evidence" value="ECO:0007669"/>
    <property type="project" value="InterPro"/>
</dbReference>
<protein>
    <recommendedName>
        <fullName evidence="5">Pectinesterase inhibitor domain-containing protein</fullName>
    </recommendedName>
</protein>
<dbReference type="SUPFAM" id="SSF101148">
    <property type="entry name" value="Plant invertase/pectin methylesterase inhibitor"/>
    <property type="match status" value="1"/>
</dbReference>
<dbReference type="PANTHER" id="PTHR36710">
    <property type="entry name" value="PECTINESTERASE INHIBITOR-LIKE"/>
    <property type="match status" value="1"/>
</dbReference>
<evidence type="ECO:0000256" key="4">
    <source>
        <dbReference type="SAM" id="SignalP"/>
    </source>
</evidence>
<dbReference type="CDD" id="cd15797">
    <property type="entry name" value="PMEI"/>
    <property type="match status" value="1"/>
</dbReference>
<dbReference type="InterPro" id="IPR034086">
    <property type="entry name" value="PMEI_plant"/>
</dbReference>
<feature type="signal peptide" evidence="4">
    <location>
        <begin position="1"/>
        <end position="20"/>
    </location>
</feature>
<gene>
    <name evidence="6" type="ORF">VNO78_16525</name>
</gene>
<dbReference type="InterPro" id="IPR006501">
    <property type="entry name" value="Pectinesterase_inhib_dom"/>
</dbReference>
<evidence type="ECO:0000313" key="6">
    <source>
        <dbReference type="EMBL" id="KAK7395917.1"/>
    </source>
</evidence>
<dbReference type="Pfam" id="PF04043">
    <property type="entry name" value="PMEI"/>
    <property type="match status" value="1"/>
</dbReference>
<feature type="domain" description="Pectinesterase inhibitor" evidence="5">
    <location>
        <begin position="21"/>
        <end position="163"/>
    </location>
</feature>
<sequence length="171" mass="18803">MFLKPYPYLLLLCFVFSVCSERIVQISEICSKHSNIDNCNKILLSVPGTSEGADLGSLTSYIINMAHVNAYNSHALISEIIGNTSDAQAKQRYNSCSMDYNDALLSLTQAKQSYSSGNFADVKSNGAVVIKDVQDCDTKAYDSSLLRTENQYLVDLSTIIMILADFLAGKF</sequence>
<evidence type="ECO:0000256" key="2">
    <source>
        <dbReference type="ARBA" id="ARBA00023157"/>
    </source>
</evidence>
<evidence type="ECO:0000259" key="5">
    <source>
        <dbReference type="SMART" id="SM00856"/>
    </source>
</evidence>